<gene>
    <name evidence="2" type="ORF">D7S86_19970</name>
</gene>
<evidence type="ECO:0000313" key="2">
    <source>
        <dbReference type="EMBL" id="RKP49579.1"/>
    </source>
</evidence>
<protein>
    <submittedName>
        <fullName evidence="2">Uncharacterized protein</fullName>
    </submittedName>
</protein>
<organism evidence="2 3">
    <name type="scientific">Pararobbsia silviterrae</name>
    <dbReference type="NCBI Taxonomy" id="1792498"/>
    <lineage>
        <taxon>Bacteria</taxon>
        <taxon>Pseudomonadati</taxon>
        <taxon>Pseudomonadota</taxon>
        <taxon>Betaproteobacteria</taxon>
        <taxon>Burkholderiales</taxon>
        <taxon>Burkholderiaceae</taxon>
        <taxon>Pararobbsia</taxon>
    </lineage>
</organism>
<keyword evidence="3" id="KW-1185">Reference proteome</keyword>
<keyword evidence="1" id="KW-0812">Transmembrane</keyword>
<feature type="transmembrane region" description="Helical" evidence="1">
    <location>
        <begin position="33"/>
        <end position="53"/>
    </location>
</feature>
<keyword evidence="1" id="KW-1133">Transmembrane helix</keyword>
<proteinExistence type="predicted"/>
<reference evidence="2 3" key="1">
    <citation type="submission" date="2018-10" db="EMBL/GenBank/DDBJ databases">
        <title>Robbsia sp. DHC34, isolated from soil.</title>
        <authorList>
            <person name="Gao Z.-H."/>
            <person name="Qiu L.-H."/>
        </authorList>
    </citation>
    <scope>NUCLEOTIDE SEQUENCE [LARGE SCALE GENOMIC DNA]</scope>
    <source>
        <strain evidence="2 3">DHC34</strain>
    </source>
</reference>
<keyword evidence="1" id="KW-0472">Membrane</keyword>
<dbReference type="AlphaFoldDB" id="A0A494XN92"/>
<name>A0A494XN92_9BURK</name>
<dbReference type="RefSeq" id="WP_121088627.1">
    <property type="nucleotide sequence ID" value="NZ_RBZU01000010.1"/>
</dbReference>
<sequence length="197" mass="21079">MPLLFFPLLGFIVFIIAAGWGFNALSRHLGSDIAIAIYFLVLALASAVPIAWLRRRKRVAGSTDAPVIVSRTFAGARSSVVVDARDRSVLLTLEGRTRRYAFADLREWSVFEHRIGAIGGPGVATGKNEAGQGASEEGAAERRTIEAAVTRRDIGEPAAGVAIRTRDIANAIWTIPLASIEQARECVALLDGIKAQG</sequence>
<comment type="caution">
    <text evidence="2">The sequence shown here is derived from an EMBL/GenBank/DDBJ whole genome shotgun (WGS) entry which is preliminary data.</text>
</comment>
<evidence type="ECO:0000313" key="3">
    <source>
        <dbReference type="Proteomes" id="UP000270342"/>
    </source>
</evidence>
<evidence type="ECO:0000256" key="1">
    <source>
        <dbReference type="SAM" id="Phobius"/>
    </source>
</evidence>
<accession>A0A494XN92</accession>
<dbReference type="EMBL" id="RBZU01000010">
    <property type="protein sequence ID" value="RKP49579.1"/>
    <property type="molecule type" value="Genomic_DNA"/>
</dbReference>
<dbReference type="Proteomes" id="UP000270342">
    <property type="component" value="Unassembled WGS sequence"/>
</dbReference>